<evidence type="ECO:0000256" key="9">
    <source>
        <dbReference type="SAM" id="SignalP"/>
    </source>
</evidence>
<dbReference type="Pfam" id="PF03351">
    <property type="entry name" value="DOMON"/>
    <property type="match status" value="1"/>
</dbReference>
<evidence type="ECO:0000256" key="3">
    <source>
        <dbReference type="ARBA" id="ARBA00022692"/>
    </source>
</evidence>
<keyword evidence="4 9" id="KW-0732">Signal</keyword>
<dbReference type="PROSITE" id="PS50836">
    <property type="entry name" value="DOMON"/>
    <property type="match status" value="1"/>
</dbReference>
<dbReference type="Pfam" id="PF03188">
    <property type="entry name" value="Cytochrom_B561"/>
    <property type="match status" value="1"/>
</dbReference>
<dbReference type="AlphaFoldDB" id="A0A915PIC6"/>
<dbReference type="InterPro" id="IPR005018">
    <property type="entry name" value="DOMON_domain"/>
</dbReference>
<evidence type="ECO:0000256" key="6">
    <source>
        <dbReference type="ARBA" id="ARBA00022989"/>
    </source>
</evidence>
<evidence type="ECO:0000256" key="8">
    <source>
        <dbReference type="SAM" id="Phobius"/>
    </source>
</evidence>
<evidence type="ECO:0000256" key="2">
    <source>
        <dbReference type="ARBA" id="ARBA00022448"/>
    </source>
</evidence>
<keyword evidence="11" id="KW-1185">Reference proteome</keyword>
<organism evidence="11 12">
    <name type="scientific">Setaria digitata</name>
    <dbReference type="NCBI Taxonomy" id="48799"/>
    <lineage>
        <taxon>Eukaryota</taxon>
        <taxon>Metazoa</taxon>
        <taxon>Ecdysozoa</taxon>
        <taxon>Nematoda</taxon>
        <taxon>Chromadorea</taxon>
        <taxon>Rhabditida</taxon>
        <taxon>Spirurina</taxon>
        <taxon>Spiruromorpha</taxon>
        <taxon>Filarioidea</taxon>
        <taxon>Setariidae</taxon>
        <taxon>Setaria</taxon>
    </lineage>
</organism>
<reference evidence="12" key="1">
    <citation type="submission" date="2022-11" db="UniProtKB">
        <authorList>
            <consortium name="WormBaseParasite"/>
        </authorList>
    </citation>
    <scope>IDENTIFICATION</scope>
</reference>
<dbReference type="SMART" id="SM00665">
    <property type="entry name" value="B561"/>
    <property type="match status" value="1"/>
</dbReference>
<keyword evidence="2" id="KW-0813">Transport</keyword>
<evidence type="ECO:0000256" key="5">
    <source>
        <dbReference type="ARBA" id="ARBA00022982"/>
    </source>
</evidence>
<comment type="subcellular location">
    <subcellularLocation>
        <location evidence="1">Membrane</location>
    </subcellularLocation>
</comment>
<keyword evidence="6 8" id="KW-1133">Transmembrane helix</keyword>
<accession>A0A915PIC6</accession>
<keyword evidence="3 8" id="KW-0812">Transmembrane</keyword>
<feature type="transmembrane region" description="Helical" evidence="8">
    <location>
        <begin position="341"/>
        <end position="364"/>
    </location>
</feature>
<name>A0A915PIC6_9BILA</name>
<dbReference type="GO" id="GO:0016020">
    <property type="term" value="C:membrane"/>
    <property type="evidence" value="ECO:0007669"/>
    <property type="project" value="UniProtKB-SubCell"/>
</dbReference>
<dbReference type="CDD" id="cd08760">
    <property type="entry name" value="Cyt_b561_FRRS1_like"/>
    <property type="match status" value="1"/>
</dbReference>
<dbReference type="InterPro" id="IPR006593">
    <property type="entry name" value="Cyt_b561/ferric_Rdtase_TM"/>
</dbReference>
<evidence type="ECO:0000256" key="7">
    <source>
        <dbReference type="ARBA" id="ARBA00023136"/>
    </source>
</evidence>
<protein>
    <submittedName>
        <fullName evidence="12">DOMON domain-containing protein</fullName>
    </submittedName>
</protein>
<dbReference type="PANTHER" id="PTHR23130:SF171">
    <property type="entry name" value="OS01G0895300 PROTEIN"/>
    <property type="match status" value="1"/>
</dbReference>
<evidence type="ECO:0000259" key="10">
    <source>
        <dbReference type="PROSITE" id="PS50836"/>
    </source>
</evidence>
<dbReference type="PANTHER" id="PTHR23130">
    <property type="entry name" value="CYTOCHROME B561 AND DOMON DOMAIN-CONTAINING PROTEIN"/>
    <property type="match status" value="1"/>
</dbReference>
<evidence type="ECO:0000256" key="1">
    <source>
        <dbReference type="ARBA" id="ARBA00004370"/>
    </source>
</evidence>
<dbReference type="Proteomes" id="UP000887581">
    <property type="component" value="Unplaced"/>
</dbReference>
<feature type="transmembrane region" description="Helical" evidence="8">
    <location>
        <begin position="303"/>
        <end position="321"/>
    </location>
</feature>
<feature type="signal peptide" evidence="9">
    <location>
        <begin position="1"/>
        <end position="21"/>
    </location>
</feature>
<dbReference type="WBParaSite" id="sdigi.contig18.g1632.t1">
    <property type="protein sequence ID" value="sdigi.contig18.g1632.t1"/>
    <property type="gene ID" value="sdigi.contig18.g1632"/>
</dbReference>
<proteinExistence type="predicted"/>
<evidence type="ECO:0000313" key="12">
    <source>
        <dbReference type="WBParaSite" id="sdigi.contig18.g1632.t1"/>
    </source>
</evidence>
<feature type="transmembrane region" description="Helical" evidence="8">
    <location>
        <begin position="224"/>
        <end position="244"/>
    </location>
</feature>
<keyword evidence="7 8" id="KW-0472">Membrane</keyword>
<feature type="domain" description="DOMON" evidence="10">
    <location>
        <begin position="47"/>
        <end position="174"/>
    </location>
</feature>
<keyword evidence="5" id="KW-0249">Electron transport</keyword>
<feature type="chain" id="PRO_5037386972" evidence="9">
    <location>
        <begin position="22"/>
        <end position="398"/>
    </location>
</feature>
<dbReference type="PROSITE" id="PS51257">
    <property type="entry name" value="PROKAR_LIPOPROTEIN"/>
    <property type="match status" value="1"/>
</dbReference>
<sequence length="398" mass="45277">MNSKAFSIIILAVAFFSSCSAQFDSSGCLERKACIFVSANCEEKGNCEKIVSYTTEPDDWVVIELFYNTTYSDTNYAAVGFSEDTQMGEEGVTHCGFGKANEAGVFLSQNEGKRNIPLNFTKKNAAEYVELLQASHTTNSIYCKFRQKIAPDKTAQRAHVPDLNHTYYLLLAYGKTDNYEGEELGIHSLDERSRDFPFFISTPVNIAAWRETQMVPIKQRSNRMLMLVGWMWLVPAAITAARYLREHWSKRMPFGLKIWFHVRLSYIDIRFKLKPLTGDFCPENVLQMFELNFTDNFEIHRTMNSLAVLFVVISVLLIFIGKDWRWTGPAIGRSIQQNLSAGAFHSLIGAIAVGIMTVQLVGALLRCDKGSRYRPIFSWFHRVSGLLAFLLARKLTYH</sequence>
<evidence type="ECO:0000256" key="4">
    <source>
        <dbReference type="ARBA" id="ARBA00022729"/>
    </source>
</evidence>
<dbReference type="Gene3D" id="1.20.120.1770">
    <property type="match status" value="1"/>
</dbReference>
<evidence type="ECO:0000313" key="11">
    <source>
        <dbReference type="Proteomes" id="UP000887581"/>
    </source>
</evidence>